<name>A0A828Y1U3_9LEPT</name>
<sequence>MFWIFLISKPFFIKICSSSYIFIKLKRLVFIRSQKFILSFSYVFIVKLKIRKRLRFNSEFLRTHTNPSFF</sequence>
<evidence type="ECO:0000313" key="1">
    <source>
        <dbReference type="EMBL" id="EKO50084.1"/>
    </source>
</evidence>
<dbReference type="EMBL" id="AKWH02000068">
    <property type="protein sequence ID" value="EKO50084.1"/>
    <property type="molecule type" value="Genomic_DNA"/>
</dbReference>
<protein>
    <submittedName>
        <fullName evidence="1">Uncharacterized protein</fullName>
    </submittedName>
</protein>
<dbReference type="AlphaFoldDB" id="A0A828Y1U3"/>
<gene>
    <name evidence="1" type="ORF">LEP1GSC131_2725</name>
</gene>
<evidence type="ECO:0000313" key="2">
    <source>
        <dbReference type="Proteomes" id="UP000006339"/>
    </source>
</evidence>
<keyword evidence="2" id="KW-1185">Reference proteome</keyword>
<reference evidence="1" key="1">
    <citation type="submission" date="2012-10" db="EMBL/GenBank/DDBJ databases">
        <authorList>
            <person name="Harkins D.M."/>
            <person name="Durkin A.S."/>
            <person name="Brinkac L.M."/>
            <person name="Selengut J.D."/>
            <person name="Sanka R."/>
            <person name="DePew J."/>
            <person name="Purushe J."/>
            <person name="Picardeau M."/>
            <person name="Werts C."/>
            <person name="Goarant C."/>
            <person name="Vinetz J.M."/>
            <person name="Sutton G.G."/>
            <person name="Nelson W.C."/>
            <person name="Fouts D.E."/>
        </authorList>
    </citation>
    <scope>NUCLEOTIDE SEQUENCE [LARGE SCALE GENOMIC DNA]</scope>
    <source>
        <strain evidence="1">200802841</strain>
    </source>
</reference>
<proteinExistence type="predicted"/>
<dbReference type="Proteomes" id="UP000006339">
    <property type="component" value="Unassembled WGS sequence"/>
</dbReference>
<organism evidence="1 2">
    <name type="scientific">Leptospira kirschneri str. 200802841</name>
    <dbReference type="NCBI Taxonomy" id="1193047"/>
    <lineage>
        <taxon>Bacteria</taxon>
        <taxon>Pseudomonadati</taxon>
        <taxon>Spirochaetota</taxon>
        <taxon>Spirochaetia</taxon>
        <taxon>Leptospirales</taxon>
        <taxon>Leptospiraceae</taxon>
        <taxon>Leptospira</taxon>
    </lineage>
</organism>
<comment type="caution">
    <text evidence="1">The sequence shown here is derived from an EMBL/GenBank/DDBJ whole genome shotgun (WGS) entry which is preliminary data.</text>
</comment>
<accession>A0A828Y1U3</accession>